<keyword evidence="1" id="KW-0802">TPR repeat</keyword>
<keyword evidence="3" id="KW-1185">Reference proteome</keyword>
<dbReference type="KEGG" id="samy:DB32_004204"/>
<accession>A0A0F6W4A8</accession>
<dbReference type="Pfam" id="PF13424">
    <property type="entry name" value="TPR_12"/>
    <property type="match status" value="2"/>
</dbReference>
<dbReference type="EMBL" id="CP011125">
    <property type="protein sequence ID" value="AKF07055.1"/>
    <property type="molecule type" value="Genomic_DNA"/>
</dbReference>
<dbReference type="SUPFAM" id="SSF48452">
    <property type="entry name" value="TPR-like"/>
    <property type="match status" value="1"/>
</dbReference>
<evidence type="ECO:0000256" key="1">
    <source>
        <dbReference type="PROSITE-ProRule" id="PRU00339"/>
    </source>
</evidence>
<feature type="repeat" description="TPR" evidence="1">
    <location>
        <begin position="118"/>
        <end position="151"/>
    </location>
</feature>
<organism evidence="2 3">
    <name type="scientific">Sandaracinus amylolyticus</name>
    <dbReference type="NCBI Taxonomy" id="927083"/>
    <lineage>
        <taxon>Bacteria</taxon>
        <taxon>Pseudomonadati</taxon>
        <taxon>Myxococcota</taxon>
        <taxon>Polyangia</taxon>
        <taxon>Polyangiales</taxon>
        <taxon>Sandaracinaceae</taxon>
        <taxon>Sandaracinus</taxon>
    </lineage>
</organism>
<name>A0A0F6W4A8_9BACT</name>
<sequence length="276" mass="31170">MVSLVGGQCSRARVESLTRMNEGVVLAAQKQYLAAVEKLQSAAAIDPTNDQAYWNLAIVHMEMQRFDAAADDLRRAIDINPQAAGYHEKLGTVLMELEQWDQARESFERAIEIDTHLFKAYYKLGQIAERQDDPQTALQRYDQAVREGPRFIQGYRALGRLYADLGYQGEAVQVLQAGLQVVIPGTEDEAELHHLLGTVYQQQRNYDGAVEQFRAALQIQPAMREALFSLGWTYGLQNNREEARRYLKRYIDLAGAEAPAHYLKAAQDRLGQLEGP</sequence>
<dbReference type="PROSITE" id="PS50005">
    <property type="entry name" value="TPR"/>
    <property type="match status" value="4"/>
</dbReference>
<dbReference type="PANTHER" id="PTHR12558">
    <property type="entry name" value="CELL DIVISION CYCLE 16,23,27"/>
    <property type="match status" value="1"/>
</dbReference>
<dbReference type="AlphaFoldDB" id="A0A0F6W4A8"/>
<feature type="repeat" description="TPR" evidence="1">
    <location>
        <begin position="50"/>
        <end position="83"/>
    </location>
</feature>
<reference evidence="2 3" key="1">
    <citation type="submission" date="2015-03" db="EMBL/GenBank/DDBJ databases">
        <title>Genome assembly of Sandaracinus amylolyticus DSM 53668.</title>
        <authorList>
            <person name="Sharma G."/>
            <person name="Subramanian S."/>
        </authorList>
    </citation>
    <scope>NUCLEOTIDE SEQUENCE [LARGE SCALE GENOMIC DNA]</scope>
    <source>
        <strain evidence="2 3">DSM 53668</strain>
    </source>
</reference>
<dbReference type="Proteomes" id="UP000034883">
    <property type="component" value="Chromosome"/>
</dbReference>
<gene>
    <name evidence="2" type="ORF">DB32_004204</name>
</gene>
<feature type="repeat" description="TPR" evidence="1">
    <location>
        <begin position="84"/>
        <end position="117"/>
    </location>
</feature>
<proteinExistence type="predicted"/>
<evidence type="ECO:0000313" key="2">
    <source>
        <dbReference type="EMBL" id="AKF07055.1"/>
    </source>
</evidence>
<dbReference type="STRING" id="927083.DB32_004204"/>
<dbReference type="Pfam" id="PF13414">
    <property type="entry name" value="TPR_11"/>
    <property type="match status" value="1"/>
</dbReference>
<dbReference type="InterPro" id="IPR019734">
    <property type="entry name" value="TPR_rpt"/>
</dbReference>
<dbReference type="InterPro" id="IPR011990">
    <property type="entry name" value="TPR-like_helical_dom_sf"/>
</dbReference>
<dbReference type="PANTHER" id="PTHR12558:SF13">
    <property type="entry name" value="CELL DIVISION CYCLE PROTEIN 27 HOMOLOG"/>
    <property type="match status" value="1"/>
</dbReference>
<evidence type="ECO:0000313" key="3">
    <source>
        <dbReference type="Proteomes" id="UP000034883"/>
    </source>
</evidence>
<protein>
    <submittedName>
        <fullName evidence="2">TPR domain protein, putative component of TonB system</fullName>
    </submittedName>
</protein>
<feature type="repeat" description="TPR" evidence="1">
    <location>
        <begin position="190"/>
        <end position="223"/>
    </location>
</feature>
<dbReference type="SMART" id="SM00028">
    <property type="entry name" value="TPR"/>
    <property type="match status" value="6"/>
</dbReference>
<dbReference type="PROSITE" id="PS50293">
    <property type="entry name" value="TPR_REGION"/>
    <property type="match status" value="1"/>
</dbReference>
<dbReference type="Gene3D" id="1.25.40.10">
    <property type="entry name" value="Tetratricopeptide repeat domain"/>
    <property type="match status" value="2"/>
</dbReference>